<dbReference type="EMBL" id="JANAWD010000115">
    <property type="protein sequence ID" value="KAJ3486643.1"/>
    <property type="molecule type" value="Genomic_DNA"/>
</dbReference>
<gene>
    <name evidence="4" type="ORF">NLI96_g4102</name>
</gene>
<protein>
    <submittedName>
        <fullName evidence="4">Uncharacterized protein</fullName>
    </submittedName>
</protein>
<reference evidence="4" key="1">
    <citation type="submission" date="2022-07" db="EMBL/GenBank/DDBJ databases">
        <title>Genome Sequence of Physisporinus lineatus.</title>
        <authorList>
            <person name="Buettner E."/>
        </authorList>
    </citation>
    <scope>NUCLEOTIDE SEQUENCE</scope>
    <source>
        <strain evidence="4">VT162</strain>
    </source>
</reference>
<evidence type="ECO:0000313" key="5">
    <source>
        <dbReference type="Proteomes" id="UP001212997"/>
    </source>
</evidence>
<proteinExistence type="predicted"/>
<sequence>MFAATLRSVAMFVFNLFIFATLGQFGFVNGIDFSPYVILDLLVSASKIFLVGLWSLFLTGILSWFLRIPWVRYIVLRVIVGTLQLPSLVQSVKVNTVSLVSKAPVDMYYYSVFFVFGLLVSWIITASGQRKLKAAIASLESDNISFWTLNSSLLTELDTLEQSAAAERQAAEDKDAQERMKHCITQLKFERTLESHAVLEERVRQQESRMADDKRRIRDLGRMVFHLQRQVREQEEEHKNYKDQIEKRSFEILLKDLERSQSSSLLPTVNSLATVTSHSDTDYTSNSMSLTEIIQPLPQEQDGSHSLLSEESVEALSTATVTSHSDMDYPSESMSFTEIFSPQAQDGHGQLEVSVEALVNGESLAASQSLERLESILGRIDSLVDVDEVAEQMEWSAQTASSAMVEPSQLAESDSSWDDLDLVLGQVGKVERSVGEVEEVGLDMEAVPDELDMDSLELSPEVQPWEPPELQLNGNSLGLALLIDPRLQEAMMLNDYRATGSLPSNTRFTQSMAWESQSTSHEAVSVSPDSSSRTLELPTRISDISLLVDISLGYLDGSLVSWPSLSSIKALGSLKATLARSEPQDTPPSRPIESFARTPPLLSPNISRAPF</sequence>
<dbReference type="Proteomes" id="UP001212997">
    <property type="component" value="Unassembled WGS sequence"/>
</dbReference>
<comment type="caution">
    <text evidence="4">The sequence shown here is derived from an EMBL/GenBank/DDBJ whole genome shotgun (WGS) entry which is preliminary data.</text>
</comment>
<keyword evidence="5" id="KW-1185">Reference proteome</keyword>
<dbReference type="AlphaFoldDB" id="A0AAD5V7L8"/>
<evidence type="ECO:0000313" key="4">
    <source>
        <dbReference type="EMBL" id="KAJ3486643.1"/>
    </source>
</evidence>
<keyword evidence="3" id="KW-0472">Membrane</keyword>
<feature type="coiled-coil region" evidence="1">
    <location>
        <begin position="157"/>
        <end position="251"/>
    </location>
</feature>
<keyword evidence="3" id="KW-0812">Transmembrane</keyword>
<evidence type="ECO:0000256" key="2">
    <source>
        <dbReference type="SAM" id="MobiDB-lite"/>
    </source>
</evidence>
<name>A0AAD5V7L8_9APHY</name>
<feature type="region of interest" description="Disordered" evidence="2">
    <location>
        <begin position="579"/>
        <end position="611"/>
    </location>
</feature>
<keyword evidence="1" id="KW-0175">Coiled coil</keyword>
<feature type="transmembrane region" description="Helical" evidence="3">
    <location>
        <begin position="12"/>
        <end position="31"/>
    </location>
</feature>
<organism evidence="4 5">
    <name type="scientific">Meripilus lineatus</name>
    <dbReference type="NCBI Taxonomy" id="2056292"/>
    <lineage>
        <taxon>Eukaryota</taxon>
        <taxon>Fungi</taxon>
        <taxon>Dikarya</taxon>
        <taxon>Basidiomycota</taxon>
        <taxon>Agaricomycotina</taxon>
        <taxon>Agaricomycetes</taxon>
        <taxon>Polyporales</taxon>
        <taxon>Meripilaceae</taxon>
        <taxon>Meripilus</taxon>
    </lineage>
</organism>
<feature type="transmembrane region" description="Helical" evidence="3">
    <location>
        <begin position="107"/>
        <end position="124"/>
    </location>
</feature>
<evidence type="ECO:0000256" key="3">
    <source>
        <dbReference type="SAM" id="Phobius"/>
    </source>
</evidence>
<keyword evidence="3" id="KW-1133">Transmembrane helix</keyword>
<evidence type="ECO:0000256" key="1">
    <source>
        <dbReference type="SAM" id="Coils"/>
    </source>
</evidence>
<accession>A0AAD5V7L8</accession>